<evidence type="ECO:0000313" key="3">
    <source>
        <dbReference type="EMBL" id="BAK33388.1"/>
    </source>
</evidence>
<keyword evidence="2" id="KW-1133">Transmembrane helix</keyword>
<evidence type="ECO:0000256" key="2">
    <source>
        <dbReference type="SAM" id="Phobius"/>
    </source>
</evidence>
<dbReference type="KEGG" id="mph:MLP_03740"/>
<feature type="transmembrane region" description="Helical" evidence="2">
    <location>
        <begin position="207"/>
        <end position="228"/>
    </location>
</feature>
<keyword evidence="4" id="KW-1185">Reference proteome</keyword>
<dbReference type="eggNOG" id="ENOG5031QYX">
    <property type="taxonomic scope" value="Bacteria"/>
</dbReference>
<proteinExistence type="predicted"/>
<reference evidence="3 4" key="1">
    <citation type="submission" date="2011-05" db="EMBL/GenBank/DDBJ databases">
        <title>Whole genome sequence of Microlunatus phosphovorus NM-1.</title>
        <authorList>
            <person name="Hosoyama A."/>
            <person name="Sasaki K."/>
            <person name="Harada T."/>
            <person name="Igarashi R."/>
            <person name="Kawakoshi A."/>
            <person name="Sasagawa M."/>
            <person name="Fukada J."/>
            <person name="Nakamura S."/>
            <person name="Katano Y."/>
            <person name="Hanada S."/>
            <person name="Kamagata Y."/>
            <person name="Nakamura N."/>
            <person name="Yamazaki S."/>
            <person name="Fujita N."/>
        </authorList>
    </citation>
    <scope>NUCLEOTIDE SEQUENCE [LARGE SCALE GENOMIC DNA]</scope>
    <source>
        <strain evidence="4">ATCC 700054 / DSM 10555 / JCM 9379 / NBRC 101784 / NCIMB 13414 / VKM Ac-1990 / NM-1</strain>
    </source>
</reference>
<organism evidence="3 4">
    <name type="scientific">Microlunatus phosphovorus (strain ATCC 700054 / DSM 10555 / JCM 9379 / NBRC 101784 / NCIMB 13414 / VKM Ac-1990 / NM-1)</name>
    <dbReference type="NCBI Taxonomy" id="1032480"/>
    <lineage>
        <taxon>Bacteria</taxon>
        <taxon>Bacillati</taxon>
        <taxon>Actinomycetota</taxon>
        <taxon>Actinomycetes</taxon>
        <taxon>Propionibacteriales</taxon>
        <taxon>Propionibacteriaceae</taxon>
        <taxon>Microlunatus</taxon>
    </lineage>
</organism>
<feature type="region of interest" description="Disordered" evidence="1">
    <location>
        <begin position="258"/>
        <end position="291"/>
    </location>
</feature>
<dbReference type="STRING" id="1032480.MLP_03740"/>
<dbReference type="OrthoDB" id="4523084at2"/>
<feature type="transmembrane region" description="Helical" evidence="2">
    <location>
        <begin position="168"/>
        <end position="191"/>
    </location>
</feature>
<dbReference type="RefSeq" id="WP_013861277.1">
    <property type="nucleotide sequence ID" value="NC_015635.1"/>
</dbReference>
<protein>
    <submittedName>
        <fullName evidence="3">Uncharacterized protein</fullName>
    </submittedName>
</protein>
<gene>
    <name evidence="3" type="ordered locus">MLP_03740</name>
</gene>
<name>F5XJ62_MICPN</name>
<dbReference type="Proteomes" id="UP000007947">
    <property type="component" value="Chromosome"/>
</dbReference>
<keyword evidence="2" id="KW-0812">Transmembrane</keyword>
<dbReference type="AlphaFoldDB" id="F5XJ62"/>
<evidence type="ECO:0000256" key="1">
    <source>
        <dbReference type="SAM" id="MobiDB-lite"/>
    </source>
</evidence>
<evidence type="ECO:0000313" key="4">
    <source>
        <dbReference type="Proteomes" id="UP000007947"/>
    </source>
</evidence>
<feature type="transmembrane region" description="Helical" evidence="2">
    <location>
        <begin position="234"/>
        <end position="253"/>
    </location>
</feature>
<dbReference type="EMBL" id="AP012204">
    <property type="protein sequence ID" value="BAK33388.1"/>
    <property type="molecule type" value="Genomic_DNA"/>
</dbReference>
<keyword evidence="2" id="KW-0472">Membrane</keyword>
<accession>F5XJ62</accession>
<dbReference type="HOGENOM" id="CLU_091593_0_0_11"/>
<feature type="compositionally biased region" description="Acidic residues" evidence="1">
    <location>
        <begin position="261"/>
        <end position="278"/>
    </location>
</feature>
<sequence>MTGSNGRAPRALPRWLGRLLAVLMVAAFVVLPALPASAEEPPGLEWSISIDGRNLETVTRTDPLQLGSSDSARVQLDLTNGGAEELKIRSVRIEGQVIGMTFFSYTTRLDIVVPAGQQTQRRFDIDISDLSRQATGLLPTSAVLIGPDRKTVAEKSFPVDVRGSAVSIYGAFGLAMAGITAVVLAGLLLAIRRRQLPTNRWQRGLRFLPSGLGIGVVLTFTLSALRLLVPNAWWWLPILLLFGGGAFLLGYFLPLGSGDEQPSEDDSDSPDGESDEEKAELSELFEQQQGN</sequence>